<dbReference type="EMBL" id="JAGTUU010000003">
    <property type="protein sequence ID" value="MBS0124273.1"/>
    <property type="molecule type" value="Genomic_DNA"/>
</dbReference>
<comment type="caution">
    <text evidence="2">The sequence shown here is derived from an EMBL/GenBank/DDBJ whole genome shotgun (WGS) entry which is preliminary data.</text>
</comment>
<evidence type="ECO:0000256" key="1">
    <source>
        <dbReference type="SAM" id="SignalP"/>
    </source>
</evidence>
<feature type="chain" id="PRO_5035291968" evidence="1">
    <location>
        <begin position="18"/>
        <end position="194"/>
    </location>
</feature>
<feature type="signal peptide" evidence="1">
    <location>
        <begin position="1"/>
        <end position="17"/>
    </location>
</feature>
<sequence>MKHALFAALIAAAPLCAQEALPDFATCLDSDMAQFERSLRALQTLPEPREFEIGDTRGVGWCGSAGIIACDRSETPYPCQHRLAALQEATRRAVLDSLPPPESLPDAPGDWAAPLYPRVYALAHGLSAGPDCDGATEARGAWCAAWEANNRLRDAVLAHQLARYFGVTAPAVDLGWAQVPPPVRPVARNAEGGE</sequence>
<accession>A0A8J7WFU3</accession>
<protein>
    <submittedName>
        <fullName evidence="2">Uncharacterized protein</fullName>
    </submittedName>
</protein>
<name>A0A8J7WFU3_9RHOB</name>
<dbReference type="Proteomes" id="UP000681356">
    <property type="component" value="Unassembled WGS sequence"/>
</dbReference>
<gene>
    <name evidence="2" type="ORF">KB874_08995</name>
</gene>
<reference evidence="2" key="1">
    <citation type="submission" date="2021-04" db="EMBL/GenBank/DDBJ databases">
        <authorList>
            <person name="Yoon J."/>
        </authorList>
    </citation>
    <scope>NUCLEOTIDE SEQUENCE</scope>
    <source>
        <strain evidence="2">KMU-90</strain>
    </source>
</reference>
<dbReference type="RefSeq" id="WP_212536229.1">
    <property type="nucleotide sequence ID" value="NZ_JAGTUU010000003.1"/>
</dbReference>
<evidence type="ECO:0000313" key="2">
    <source>
        <dbReference type="EMBL" id="MBS0124273.1"/>
    </source>
</evidence>
<dbReference type="AlphaFoldDB" id="A0A8J7WFU3"/>
<organism evidence="2 3">
    <name type="scientific">Thetidibacter halocola</name>
    <dbReference type="NCBI Taxonomy" id="2827239"/>
    <lineage>
        <taxon>Bacteria</taxon>
        <taxon>Pseudomonadati</taxon>
        <taxon>Pseudomonadota</taxon>
        <taxon>Alphaproteobacteria</taxon>
        <taxon>Rhodobacterales</taxon>
        <taxon>Roseobacteraceae</taxon>
        <taxon>Thetidibacter</taxon>
    </lineage>
</organism>
<keyword evidence="3" id="KW-1185">Reference proteome</keyword>
<evidence type="ECO:0000313" key="3">
    <source>
        <dbReference type="Proteomes" id="UP000681356"/>
    </source>
</evidence>
<keyword evidence="1" id="KW-0732">Signal</keyword>
<proteinExistence type="predicted"/>